<dbReference type="CDD" id="cd07043">
    <property type="entry name" value="STAS_anti-anti-sigma_factors"/>
    <property type="match status" value="1"/>
</dbReference>
<evidence type="ECO:0000256" key="2">
    <source>
        <dbReference type="RuleBase" id="RU003749"/>
    </source>
</evidence>
<dbReference type="PANTHER" id="PTHR33495:SF2">
    <property type="entry name" value="ANTI-SIGMA FACTOR ANTAGONIST TM_1081-RELATED"/>
    <property type="match status" value="1"/>
</dbReference>
<dbReference type="OrthoDB" id="9808602at2"/>
<dbReference type="AlphaFoldDB" id="A0A5S5ME19"/>
<dbReference type="InterPro" id="IPR002645">
    <property type="entry name" value="STAS_dom"/>
</dbReference>
<dbReference type="PROSITE" id="PS50801">
    <property type="entry name" value="STAS"/>
    <property type="match status" value="1"/>
</dbReference>
<name>A0A5S5ME19_9BACT</name>
<evidence type="ECO:0000256" key="1">
    <source>
        <dbReference type="ARBA" id="ARBA00009013"/>
    </source>
</evidence>
<dbReference type="EMBL" id="VDMB01000017">
    <property type="protein sequence ID" value="TYT73930.1"/>
    <property type="molecule type" value="Genomic_DNA"/>
</dbReference>
<accession>A0A5S5ME19</accession>
<dbReference type="RefSeq" id="WP_139449742.1">
    <property type="nucleotide sequence ID" value="NZ_VDMB01000017.1"/>
</dbReference>
<dbReference type="GO" id="GO:0043856">
    <property type="term" value="F:anti-sigma factor antagonist activity"/>
    <property type="evidence" value="ECO:0007669"/>
    <property type="project" value="InterPro"/>
</dbReference>
<dbReference type="InterPro" id="IPR036513">
    <property type="entry name" value="STAS_dom_sf"/>
</dbReference>
<evidence type="ECO:0000259" key="3">
    <source>
        <dbReference type="PROSITE" id="PS50801"/>
    </source>
</evidence>
<dbReference type="Pfam" id="PF01740">
    <property type="entry name" value="STAS"/>
    <property type="match status" value="1"/>
</dbReference>
<dbReference type="PANTHER" id="PTHR33495">
    <property type="entry name" value="ANTI-SIGMA FACTOR ANTAGONIST TM_1081-RELATED-RELATED"/>
    <property type="match status" value="1"/>
</dbReference>
<dbReference type="SUPFAM" id="SSF52091">
    <property type="entry name" value="SpoIIaa-like"/>
    <property type="match status" value="1"/>
</dbReference>
<dbReference type="Proteomes" id="UP000321899">
    <property type="component" value="Unassembled WGS sequence"/>
</dbReference>
<feature type="domain" description="STAS" evidence="3">
    <location>
        <begin position="2"/>
        <end position="111"/>
    </location>
</feature>
<dbReference type="InterPro" id="IPR003658">
    <property type="entry name" value="Anti-sigma_ant"/>
</dbReference>
<comment type="caution">
    <text evidence="4">The sequence shown here is derived from an EMBL/GenBank/DDBJ whole genome shotgun (WGS) entry which is preliminary data.</text>
</comment>
<reference evidence="4 5" key="1">
    <citation type="submission" date="2019-06" db="EMBL/GenBank/DDBJ databases">
        <title>Desulfobotulus mexicanus sp. nov., a novel sulfate-reducing bacterium isolated from the sediment of an alkaline crater lake in Mexico.</title>
        <authorList>
            <person name="Hirschler-Rea A."/>
        </authorList>
    </citation>
    <scope>NUCLEOTIDE SEQUENCE [LARGE SCALE GENOMIC DNA]</scope>
    <source>
        <strain evidence="4 5">PAR22N</strain>
    </source>
</reference>
<keyword evidence="5" id="KW-1185">Reference proteome</keyword>
<dbReference type="Gene3D" id="3.30.750.24">
    <property type="entry name" value="STAS domain"/>
    <property type="match status" value="1"/>
</dbReference>
<evidence type="ECO:0000313" key="4">
    <source>
        <dbReference type="EMBL" id="TYT73930.1"/>
    </source>
</evidence>
<gene>
    <name evidence="4" type="ORF">FIM25_12255</name>
</gene>
<proteinExistence type="inferred from homology"/>
<dbReference type="NCBIfam" id="TIGR00377">
    <property type="entry name" value="ant_ant_sig"/>
    <property type="match status" value="1"/>
</dbReference>
<sequence length="115" mass="12945">MLDIRRQNLNNIETIHLQGILNAETSPLLEEILHELSKQPLPMILLCVENLEYISSAGMGCFIGAIGGIRKKGGDLRFAGMQPRVKRIFTLLDMEDFFSQFDSMEKGLASFSDKK</sequence>
<comment type="similarity">
    <text evidence="1 2">Belongs to the anti-sigma-factor antagonist family.</text>
</comment>
<protein>
    <recommendedName>
        <fullName evidence="2">Anti-sigma factor antagonist</fullName>
    </recommendedName>
</protein>
<evidence type="ECO:0000313" key="5">
    <source>
        <dbReference type="Proteomes" id="UP000321899"/>
    </source>
</evidence>
<organism evidence="4 5">
    <name type="scientific">Desulfobotulus mexicanus</name>
    <dbReference type="NCBI Taxonomy" id="2586642"/>
    <lineage>
        <taxon>Bacteria</taxon>
        <taxon>Pseudomonadati</taxon>
        <taxon>Thermodesulfobacteriota</taxon>
        <taxon>Desulfobacteria</taxon>
        <taxon>Desulfobacterales</taxon>
        <taxon>Desulfobacteraceae</taxon>
        <taxon>Desulfobotulus</taxon>
    </lineage>
</organism>